<dbReference type="NCBIfam" id="TIGR01308">
    <property type="entry name" value="rpmD_bact"/>
    <property type="match status" value="1"/>
</dbReference>
<dbReference type="PROSITE" id="PS50102">
    <property type="entry name" value="RRM"/>
    <property type="match status" value="1"/>
</dbReference>
<keyword evidence="2" id="KW-0689">Ribosomal protein</keyword>
<feature type="compositionally biased region" description="Polar residues" evidence="6">
    <location>
        <begin position="268"/>
        <end position="283"/>
    </location>
</feature>
<dbReference type="GO" id="GO:0005739">
    <property type="term" value="C:mitochondrion"/>
    <property type="evidence" value="ECO:0007669"/>
    <property type="project" value="TreeGrafter"/>
</dbReference>
<dbReference type="InterPro" id="IPR005996">
    <property type="entry name" value="Ribosomal_uL30_bac-type"/>
</dbReference>
<dbReference type="GO" id="GO:0003735">
    <property type="term" value="F:structural constituent of ribosome"/>
    <property type="evidence" value="ECO:0007669"/>
    <property type="project" value="InterPro"/>
</dbReference>
<sequence length="431" mass="46470">MPEPVRKLWVTLHRSFAGTKATHIKTAQALGFSKLQQTIAHPNTPSVRGAVDKIKHLVRVETDIAREARLAAAAAAAAPKSPAKFELLKRKKEQAANGNSVQPIAAISGGQKLVVKLQAGVPKSNTKQTRKEAIDSKPCKPAGGVKQLTAKVHADIKPLSGKELLAGVPRPSESKAKADPMQAAIQAMAAKKAQAARKASWSAKGKVEEVKAQEGTARGPKRPSLRKPAMERKQAAAEPDSHMTSLPGEPASEQASSHAAPGLIGHTHSFTSPYSPTAGQAYSPSDAHALDDFGTHAEEPAAKRHHQEPPTPSPHHQDIPLHVEPSGREHWPHACPTLHVGNLPAEWMEEDLRAIFENFNVTRISLRHDKKCAFLDLATEEDLMLCLGSLDSNPIQVDGPEPGQEDPMHLRSYLQVSRARNQQQALATRTP</sequence>
<dbReference type="SMART" id="SM00360">
    <property type="entry name" value="RRM"/>
    <property type="match status" value="1"/>
</dbReference>
<comment type="caution">
    <text evidence="8">The sequence shown here is derived from an EMBL/GenBank/DDBJ whole genome shotgun (WGS) entry which is preliminary data.</text>
</comment>
<accession>A0AAW1QVG6</accession>
<evidence type="ECO:0000259" key="7">
    <source>
        <dbReference type="PROSITE" id="PS50102"/>
    </source>
</evidence>
<feature type="domain" description="RRM" evidence="7">
    <location>
        <begin position="336"/>
        <end position="402"/>
    </location>
</feature>
<name>A0AAW1QVG6_9CHLO</name>
<evidence type="ECO:0000256" key="6">
    <source>
        <dbReference type="SAM" id="MobiDB-lite"/>
    </source>
</evidence>
<dbReference type="Gene3D" id="3.30.70.330">
    <property type="match status" value="1"/>
</dbReference>
<dbReference type="GO" id="GO:0006412">
    <property type="term" value="P:translation"/>
    <property type="evidence" value="ECO:0007669"/>
    <property type="project" value="InterPro"/>
</dbReference>
<evidence type="ECO:0000313" key="9">
    <source>
        <dbReference type="Proteomes" id="UP001438707"/>
    </source>
</evidence>
<dbReference type="InterPro" id="IPR012677">
    <property type="entry name" value="Nucleotide-bd_a/b_plait_sf"/>
</dbReference>
<dbReference type="PANTHER" id="PTHR15892">
    <property type="entry name" value="MITOCHONDRIAL RIBOSOMAL PROTEIN L30"/>
    <property type="match status" value="1"/>
</dbReference>
<dbReference type="Pfam" id="PF00327">
    <property type="entry name" value="Ribosomal_L30"/>
    <property type="match status" value="1"/>
</dbReference>
<dbReference type="EMBL" id="JALJOS010000025">
    <property type="protein sequence ID" value="KAK9825231.1"/>
    <property type="molecule type" value="Genomic_DNA"/>
</dbReference>
<dbReference type="AlphaFoldDB" id="A0AAW1QVG6"/>
<dbReference type="SUPFAM" id="SSF55129">
    <property type="entry name" value="Ribosomal protein L30p/L7e"/>
    <property type="match status" value="1"/>
</dbReference>
<protein>
    <recommendedName>
        <fullName evidence="4">Large ribosomal subunit protein uL30m</fullName>
    </recommendedName>
</protein>
<dbReference type="Gene3D" id="3.30.1390.20">
    <property type="entry name" value="Ribosomal protein L30, ferredoxin-like fold domain"/>
    <property type="match status" value="1"/>
</dbReference>
<dbReference type="Proteomes" id="UP001438707">
    <property type="component" value="Unassembled WGS sequence"/>
</dbReference>
<dbReference type="CDD" id="cd01658">
    <property type="entry name" value="Ribosomal_L30"/>
    <property type="match status" value="1"/>
</dbReference>
<proteinExistence type="inferred from homology"/>
<feature type="region of interest" description="Disordered" evidence="6">
    <location>
        <begin position="196"/>
        <end position="330"/>
    </location>
</feature>
<organism evidence="8 9">
    <name type="scientific">Apatococcus lobatus</name>
    <dbReference type="NCBI Taxonomy" id="904363"/>
    <lineage>
        <taxon>Eukaryota</taxon>
        <taxon>Viridiplantae</taxon>
        <taxon>Chlorophyta</taxon>
        <taxon>core chlorophytes</taxon>
        <taxon>Trebouxiophyceae</taxon>
        <taxon>Chlorellales</taxon>
        <taxon>Chlorellaceae</taxon>
        <taxon>Apatococcus</taxon>
    </lineage>
</organism>
<evidence type="ECO:0000256" key="2">
    <source>
        <dbReference type="ARBA" id="ARBA00022980"/>
    </source>
</evidence>
<reference evidence="8 9" key="1">
    <citation type="journal article" date="2024" name="Nat. Commun.">
        <title>Phylogenomics reveals the evolutionary origins of lichenization in chlorophyte algae.</title>
        <authorList>
            <person name="Puginier C."/>
            <person name="Libourel C."/>
            <person name="Otte J."/>
            <person name="Skaloud P."/>
            <person name="Haon M."/>
            <person name="Grisel S."/>
            <person name="Petersen M."/>
            <person name="Berrin J.G."/>
            <person name="Delaux P.M."/>
            <person name="Dal Grande F."/>
            <person name="Keller J."/>
        </authorList>
    </citation>
    <scope>NUCLEOTIDE SEQUENCE [LARGE SCALE GENOMIC DNA]</scope>
    <source>
        <strain evidence="8 9">SAG 2145</strain>
    </source>
</reference>
<dbReference type="InterPro" id="IPR035979">
    <property type="entry name" value="RBD_domain_sf"/>
</dbReference>
<evidence type="ECO:0000256" key="4">
    <source>
        <dbReference type="ARBA" id="ARBA00035281"/>
    </source>
</evidence>
<feature type="compositionally biased region" description="Basic and acidic residues" evidence="6">
    <location>
        <begin position="129"/>
        <end position="138"/>
    </location>
</feature>
<comment type="similarity">
    <text evidence="1">Belongs to the universal ribosomal protein uL30 family.</text>
</comment>
<dbReference type="InterPro" id="IPR000504">
    <property type="entry name" value="RRM_dom"/>
</dbReference>
<evidence type="ECO:0000313" key="8">
    <source>
        <dbReference type="EMBL" id="KAK9825231.1"/>
    </source>
</evidence>
<dbReference type="SUPFAM" id="SSF54928">
    <property type="entry name" value="RNA-binding domain, RBD"/>
    <property type="match status" value="1"/>
</dbReference>
<dbReference type="HAMAP" id="MF_01371_B">
    <property type="entry name" value="Ribosomal_uL30_B"/>
    <property type="match status" value="1"/>
</dbReference>
<keyword evidence="3" id="KW-0687">Ribonucleoprotein</keyword>
<evidence type="ECO:0000256" key="1">
    <source>
        <dbReference type="ARBA" id="ARBA00007594"/>
    </source>
</evidence>
<feature type="compositionally biased region" description="Basic and acidic residues" evidence="6">
    <location>
        <begin position="315"/>
        <end position="330"/>
    </location>
</feature>
<dbReference type="GO" id="GO:0003723">
    <property type="term" value="F:RNA binding"/>
    <property type="evidence" value="ECO:0007669"/>
    <property type="project" value="UniProtKB-UniRule"/>
</dbReference>
<gene>
    <name evidence="8" type="ORF">WJX74_002044</name>
</gene>
<dbReference type="CDD" id="cd00590">
    <property type="entry name" value="RRM_SF"/>
    <property type="match status" value="1"/>
</dbReference>
<feature type="region of interest" description="Disordered" evidence="6">
    <location>
        <begin position="122"/>
        <end position="143"/>
    </location>
</feature>
<keyword evidence="9" id="KW-1185">Reference proteome</keyword>
<dbReference type="InterPro" id="IPR036919">
    <property type="entry name" value="Ribo_uL30_ferredoxin-like_sf"/>
</dbReference>
<dbReference type="Pfam" id="PF00076">
    <property type="entry name" value="RRM_1"/>
    <property type="match status" value="1"/>
</dbReference>
<dbReference type="GO" id="GO:0015934">
    <property type="term" value="C:large ribosomal subunit"/>
    <property type="evidence" value="ECO:0007669"/>
    <property type="project" value="InterPro"/>
</dbReference>
<feature type="compositionally biased region" description="Basic and acidic residues" evidence="6">
    <location>
        <begin position="288"/>
        <end position="302"/>
    </location>
</feature>
<evidence type="ECO:0000256" key="3">
    <source>
        <dbReference type="ARBA" id="ARBA00023274"/>
    </source>
</evidence>
<dbReference type="PANTHER" id="PTHR15892:SF2">
    <property type="entry name" value="LARGE RIBOSOMAL SUBUNIT PROTEIN UL30M"/>
    <property type="match status" value="1"/>
</dbReference>
<dbReference type="InterPro" id="IPR016082">
    <property type="entry name" value="Ribosomal_uL30_ferredoxin-like"/>
</dbReference>
<evidence type="ECO:0000256" key="5">
    <source>
        <dbReference type="PROSITE-ProRule" id="PRU00176"/>
    </source>
</evidence>
<keyword evidence="5" id="KW-0694">RNA-binding</keyword>
<feature type="compositionally biased region" description="Basic and acidic residues" evidence="6">
    <location>
        <begin position="228"/>
        <end position="241"/>
    </location>
</feature>